<name>A0AAN1XAG5_9PROT</name>
<dbReference type="SUPFAM" id="SSF48695">
    <property type="entry name" value="Multiheme cytochromes"/>
    <property type="match status" value="1"/>
</dbReference>
<organism evidence="2 3">
    <name type="scientific">Sideroxyarcus emersonii</name>
    <dbReference type="NCBI Taxonomy" id="2764705"/>
    <lineage>
        <taxon>Bacteria</taxon>
        <taxon>Pseudomonadati</taxon>
        <taxon>Pseudomonadota</taxon>
        <taxon>Betaproteobacteria</taxon>
        <taxon>Nitrosomonadales</taxon>
        <taxon>Gallionellaceae</taxon>
        <taxon>Sideroxyarcus</taxon>
    </lineage>
</organism>
<sequence length="122" mass="13729">MKLLASLLLCLFVSVAWAAEGDTPKLDIGKGGQCVRDPQWMRKNHMHLLMHQRDETVRKGNRIEQDGLKNCVECHASLSDNSVIARDDSFCVGCHRYAAVKIDCFECHASKRRTALVMKDGK</sequence>
<proteinExistence type="predicted"/>
<protein>
    <recommendedName>
        <fullName evidence="4">Hdr-like menaquinol oxidoreductase cytochrome c subunit</fullName>
    </recommendedName>
</protein>
<reference evidence="2 3" key="1">
    <citation type="journal article" date="2022" name="Int. J. Syst. Evol. Microbiol.">
        <title>&lt;i&gt;Sideroxyarcus emersonii&lt;/i&gt; gen. nov. sp. nov., a neutrophilic, microaerobic iron- and thiosulfate-oxidizing bacterium isolated from iron-rich wetland sediment.</title>
        <authorList>
            <person name="Kato S."/>
            <person name="Itoh T."/>
            <person name="Iino T."/>
            <person name="Ohkuma M."/>
        </authorList>
    </citation>
    <scope>NUCLEOTIDE SEQUENCE [LARGE SCALE GENOMIC DNA]</scope>
    <source>
        <strain evidence="2 3">MIZ01</strain>
    </source>
</reference>
<accession>A0AAN1XAG5</accession>
<feature type="chain" id="PRO_5042907451" description="Hdr-like menaquinol oxidoreductase cytochrome c subunit" evidence="1">
    <location>
        <begin position="19"/>
        <end position="122"/>
    </location>
</feature>
<dbReference type="InterPro" id="IPR036280">
    <property type="entry name" value="Multihaem_cyt_sf"/>
</dbReference>
<evidence type="ECO:0000313" key="3">
    <source>
        <dbReference type="Proteomes" id="UP001320326"/>
    </source>
</evidence>
<keyword evidence="3" id="KW-1185">Reference proteome</keyword>
<dbReference type="AlphaFoldDB" id="A0AAN1XAG5"/>
<evidence type="ECO:0000313" key="2">
    <source>
        <dbReference type="EMBL" id="BCK87676.1"/>
    </source>
</evidence>
<dbReference type="EMBL" id="AP023423">
    <property type="protein sequence ID" value="BCK87676.1"/>
    <property type="molecule type" value="Genomic_DNA"/>
</dbReference>
<dbReference type="KEGG" id="seme:MIZ01_1467"/>
<gene>
    <name evidence="2" type="ORF">MIZ01_1467</name>
</gene>
<dbReference type="RefSeq" id="WP_237246243.1">
    <property type="nucleotide sequence ID" value="NZ_AP023423.1"/>
</dbReference>
<keyword evidence="1" id="KW-0732">Signal</keyword>
<feature type="signal peptide" evidence="1">
    <location>
        <begin position="1"/>
        <end position="18"/>
    </location>
</feature>
<evidence type="ECO:0000256" key="1">
    <source>
        <dbReference type="SAM" id="SignalP"/>
    </source>
</evidence>
<dbReference type="Proteomes" id="UP001320326">
    <property type="component" value="Chromosome"/>
</dbReference>
<evidence type="ECO:0008006" key="4">
    <source>
        <dbReference type="Google" id="ProtNLM"/>
    </source>
</evidence>